<dbReference type="PANTHER" id="PTHR13090:SF1">
    <property type="entry name" value="ARGININE-HYDROXYLASE NDUFAF5, MITOCHONDRIAL"/>
    <property type="match status" value="1"/>
</dbReference>
<comment type="catalytic activity">
    <reaction evidence="5">
        <text>malonyl-[ACP] + S-adenosyl-L-methionine = malonyl-[ACP] methyl ester + S-adenosyl-L-homocysteine</text>
        <dbReference type="Rhea" id="RHEA:17105"/>
        <dbReference type="Rhea" id="RHEA-COMP:9623"/>
        <dbReference type="Rhea" id="RHEA-COMP:9954"/>
        <dbReference type="ChEBI" id="CHEBI:57856"/>
        <dbReference type="ChEBI" id="CHEBI:59789"/>
        <dbReference type="ChEBI" id="CHEBI:78449"/>
        <dbReference type="ChEBI" id="CHEBI:78845"/>
        <dbReference type="EC" id="2.1.1.197"/>
    </reaction>
</comment>
<evidence type="ECO:0000256" key="5">
    <source>
        <dbReference type="HAMAP-Rule" id="MF_00835"/>
    </source>
</evidence>
<evidence type="ECO:0000313" key="7">
    <source>
        <dbReference type="Proteomes" id="UP001156694"/>
    </source>
</evidence>
<dbReference type="Pfam" id="PF13489">
    <property type="entry name" value="Methyltransf_23"/>
    <property type="match status" value="1"/>
</dbReference>
<evidence type="ECO:0000256" key="4">
    <source>
        <dbReference type="ARBA" id="ARBA00022756"/>
    </source>
</evidence>
<dbReference type="Gene3D" id="3.40.50.150">
    <property type="entry name" value="Vaccinia Virus protein VP39"/>
    <property type="match status" value="1"/>
</dbReference>
<evidence type="ECO:0000256" key="1">
    <source>
        <dbReference type="ARBA" id="ARBA00022603"/>
    </source>
</evidence>
<evidence type="ECO:0000313" key="6">
    <source>
        <dbReference type="EMBL" id="GLQ35792.1"/>
    </source>
</evidence>
<dbReference type="CDD" id="cd02440">
    <property type="entry name" value="AdoMet_MTases"/>
    <property type="match status" value="1"/>
</dbReference>
<comment type="similarity">
    <text evidence="5">Belongs to the methyltransferase superfamily.</text>
</comment>
<proteinExistence type="inferred from homology"/>
<name>A0ABQ5VX62_9RHOB</name>
<protein>
    <recommendedName>
        <fullName evidence="5">Malonyl-[acyl-carrier protein] O-methyltransferase</fullName>
        <shortName evidence="5">Malonyl-ACP O-methyltransferase</shortName>
        <ecNumber evidence="5">2.1.1.197</ecNumber>
    </recommendedName>
    <alternativeName>
        <fullName evidence="5">Biotin synthesis protein BioC</fullName>
    </alternativeName>
</protein>
<evidence type="ECO:0000256" key="2">
    <source>
        <dbReference type="ARBA" id="ARBA00022679"/>
    </source>
</evidence>
<dbReference type="PANTHER" id="PTHR13090">
    <property type="entry name" value="ARGININE-HYDROXYLASE NDUFAF5, MITOCHONDRIAL"/>
    <property type="match status" value="1"/>
</dbReference>
<dbReference type="InterPro" id="IPR029063">
    <property type="entry name" value="SAM-dependent_MTases_sf"/>
</dbReference>
<dbReference type="EMBL" id="BSNN01000005">
    <property type="protein sequence ID" value="GLQ35792.1"/>
    <property type="molecule type" value="Genomic_DNA"/>
</dbReference>
<keyword evidence="7" id="KW-1185">Reference proteome</keyword>
<sequence length="257" mass="28624">MSRPLDPRRIAQSFARGLNSYERRAVAQRAIAQRLAQMLAAQPECPKHLAHVLELGAGTGFLTQAVSDQFSVDRWLINDLVPAARDHIAPILAGEQWRFSVGAIEDQVLAGPFDLIAGASVVQWVADTRGLLDQMHRALAPRGWLALSSFGPDHFHQLRALRGAAGMHYHSVDQWRAFLGAGYEVLAIETEERVLTFDSLRALLVHLRETGVNAPSTVPWSRRRLAEFEREYGARFGDGSGRLPLSYAPIYIVARRR</sequence>
<comment type="caution">
    <text evidence="6">The sequence shown here is derived from an EMBL/GenBank/DDBJ whole genome shotgun (WGS) entry which is preliminary data.</text>
</comment>
<keyword evidence="2 5" id="KW-0808">Transferase</keyword>
<comment type="function">
    <text evidence="5">Converts the free carboxyl group of a malonyl-thioester to its methyl ester by transfer of a methyl group from S-adenosyl-L-methionine (SAM). It allows to synthesize pimeloyl-ACP via the fatty acid synthetic pathway.</text>
</comment>
<dbReference type="EC" id="2.1.1.197" evidence="5"/>
<dbReference type="HAMAP" id="MF_00835">
    <property type="entry name" value="BioC"/>
    <property type="match status" value="1"/>
</dbReference>
<keyword evidence="1 5" id="KW-0489">Methyltransferase</keyword>
<dbReference type="RefSeq" id="WP_284378757.1">
    <property type="nucleotide sequence ID" value="NZ_BSNN01000005.1"/>
</dbReference>
<reference evidence="7" key="1">
    <citation type="journal article" date="2019" name="Int. J. Syst. Evol. Microbiol.">
        <title>The Global Catalogue of Microorganisms (GCM) 10K type strain sequencing project: providing services to taxonomists for standard genome sequencing and annotation.</title>
        <authorList>
            <consortium name="The Broad Institute Genomics Platform"/>
            <consortium name="The Broad Institute Genome Sequencing Center for Infectious Disease"/>
            <person name="Wu L."/>
            <person name="Ma J."/>
        </authorList>
    </citation>
    <scope>NUCLEOTIDE SEQUENCE [LARGE SCALE GENOMIC DNA]</scope>
    <source>
        <strain evidence="7">NBRC 110140</strain>
    </source>
</reference>
<accession>A0ABQ5VX62</accession>
<organism evidence="6 7">
    <name type="scientific">Amylibacter marinus</name>
    <dbReference type="NCBI Taxonomy" id="1475483"/>
    <lineage>
        <taxon>Bacteria</taxon>
        <taxon>Pseudomonadati</taxon>
        <taxon>Pseudomonadota</taxon>
        <taxon>Alphaproteobacteria</taxon>
        <taxon>Rhodobacterales</taxon>
        <taxon>Paracoccaceae</taxon>
        <taxon>Amylibacter</taxon>
    </lineage>
</organism>
<keyword evidence="4 5" id="KW-0093">Biotin biosynthesis</keyword>
<comment type="pathway">
    <text evidence="5">Cofactor biosynthesis; biotin biosynthesis.</text>
</comment>
<dbReference type="InterPro" id="IPR050602">
    <property type="entry name" value="Malonyl-ACP_OMT"/>
</dbReference>
<evidence type="ECO:0000256" key="3">
    <source>
        <dbReference type="ARBA" id="ARBA00022691"/>
    </source>
</evidence>
<gene>
    <name evidence="5" type="primary">bioC</name>
    <name evidence="6" type="ORF">GCM10007939_20750</name>
</gene>
<dbReference type="Proteomes" id="UP001156694">
    <property type="component" value="Unassembled WGS sequence"/>
</dbReference>
<dbReference type="InterPro" id="IPR011814">
    <property type="entry name" value="BioC"/>
</dbReference>
<keyword evidence="3 5" id="KW-0949">S-adenosyl-L-methionine</keyword>
<dbReference type="SUPFAM" id="SSF53335">
    <property type="entry name" value="S-adenosyl-L-methionine-dependent methyltransferases"/>
    <property type="match status" value="1"/>
</dbReference>